<keyword evidence="2" id="KW-1185">Reference proteome</keyword>
<protein>
    <submittedName>
        <fullName evidence="1">Cysteine-rich CPXCG</fullName>
    </submittedName>
</protein>
<dbReference type="STRING" id="195064.SAMN05421721_101176"/>
<dbReference type="Pfam" id="PF14255">
    <property type="entry name" value="Zn_ribbon_21"/>
    <property type="match status" value="1"/>
</dbReference>
<evidence type="ECO:0000313" key="1">
    <source>
        <dbReference type="EMBL" id="SFM25546.1"/>
    </source>
</evidence>
<dbReference type="EMBL" id="FOUO01000001">
    <property type="protein sequence ID" value="SFM25546.1"/>
    <property type="molecule type" value="Genomic_DNA"/>
</dbReference>
<name>A0A1I4PDD9_ECTMO</name>
<dbReference type="RefSeq" id="WP_090483307.1">
    <property type="nucleotide sequence ID" value="NZ_FOUO01000001.1"/>
</dbReference>
<organism evidence="1 2">
    <name type="scientific">Ectothiorhodospira mobilis</name>
    <dbReference type="NCBI Taxonomy" id="195064"/>
    <lineage>
        <taxon>Bacteria</taxon>
        <taxon>Pseudomonadati</taxon>
        <taxon>Pseudomonadota</taxon>
        <taxon>Gammaproteobacteria</taxon>
        <taxon>Chromatiales</taxon>
        <taxon>Ectothiorhodospiraceae</taxon>
        <taxon>Ectothiorhodospira</taxon>
    </lineage>
</organism>
<evidence type="ECO:0000313" key="2">
    <source>
        <dbReference type="Proteomes" id="UP000199556"/>
    </source>
</evidence>
<sequence>MTDPLEEVTVECPWCGAVFDTPVDAQEAGDRYVEDCPTCCAPIEFHVAVDNTGRLQVTVQREGR</sequence>
<accession>A0A1I4PDD9</accession>
<reference evidence="1 2" key="1">
    <citation type="submission" date="2016-10" db="EMBL/GenBank/DDBJ databases">
        <authorList>
            <person name="de Groot N.N."/>
        </authorList>
    </citation>
    <scope>NUCLEOTIDE SEQUENCE [LARGE SCALE GENOMIC DNA]</scope>
    <source>
        <strain evidence="1 2">DSM 4180</strain>
    </source>
</reference>
<dbReference type="OrthoDB" id="9814566at2"/>
<proteinExistence type="predicted"/>
<dbReference type="InterPro" id="IPR017143">
    <property type="entry name" value="UCP037225"/>
</dbReference>
<dbReference type="PIRSF" id="PIRSF037225">
    <property type="entry name" value="UCP037225"/>
    <property type="match status" value="1"/>
</dbReference>
<gene>
    <name evidence="1" type="ORF">SAMN05421721_101176</name>
</gene>
<dbReference type="InterPro" id="IPR025990">
    <property type="entry name" value="zinc_ribbon_bacterial"/>
</dbReference>
<dbReference type="Proteomes" id="UP000199556">
    <property type="component" value="Unassembled WGS sequence"/>
</dbReference>
<dbReference type="AlphaFoldDB" id="A0A1I4PDD9"/>